<evidence type="ECO:0000259" key="10">
    <source>
        <dbReference type="PROSITE" id="PS50113"/>
    </source>
</evidence>
<evidence type="ECO:0000256" key="2">
    <source>
        <dbReference type="ARBA" id="ARBA00022553"/>
    </source>
</evidence>
<accession>A0ABZ0QIW3</accession>
<keyword evidence="6" id="KW-0067">ATP-binding</keyword>
<dbReference type="RefSeq" id="WP_261897632.1">
    <property type="nucleotide sequence ID" value="NZ_AP024896.1"/>
</dbReference>
<protein>
    <submittedName>
        <fullName evidence="12">Sensor domain-containing diguanylate cyclase</fullName>
        <ecNumber evidence="12">2.7.7.65</ecNumber>
    </submittedName>
</protein>
<keyword evidence="8" id="KW-1133">Transmembrane helix</keyword>
<dbReference type="PANTHER" id="PTHR46663:SF3">
    <property type="entry name" value="SLL0267 PROTEIN"/>
    <property type="match status" value="1"/>
</dbReference>
<keyword evidence="8" id="KW-0812">Transmembrane</keyword>
<evidence type="ECO:0000256" key="7">
    <source>
        <dbReference type="ARBA" id="ARBA00023012"/>
    </source>
</evidence>
<evidence type="ECO:0000256" key="5">
    <source>
        <dbReference type="ARBA" id="ARBA00022777"/>
    </source>
</evidence>
<dbReference type="InterPro" id="IPR029151">
    <property type="entry name" value="Sensor-like_sf"/>
</dbReference>
<dbReference type="InterPro" id="IPR035965">
    <property type="entry name" value="PAS-like_dom_sf"/>
</dbReference>
<dbReference type="InterPro" id="IPR001610">
    <property type="entry name" value="PAC"/>
</dbReference>
<comment type="subcellular location">
    <subcellularLocation>
        <location evidence="1">Cell inner membrane</location>
    </subcellularLocation>
</comment>
<dbReference type="NCBIfam" id="TIGR00229">
    <property type="entry name" value="sensory_box"/>
    <property type="match status" value="1"/>
</dbReference>
<keyword evidence="5" id="KW-0418">Kinase</keyword>
<sequence length="638" mass="72152">MSSDKLQISSDRVKNVAQFFFIWGVLSLVPVLYFYLQYRDVNNKIYSLVQQERGINLEFGKQEIISTSRDMLKSFHVLSSSIVLQNAVIAPNELNSAVLQDFWRSVLYAQGLLSRLRLVNLQGQELVDVFNNNSNVSSTPLNRLPNIANSALFDRAKLTQDDSMSIFIVDGKEDNATLSSTSPVRFVTPLVVNGQRRAYFIADMNIDYIYDKVINANPVNKPELVDSKGNYLISSTHAGRLESEGAKQPADSFAKLQPAIWQEIQSMGSGAFKSTSGWISFVKVPLHMVDGALNDIYLIDTIGNGDIAQAERNRYSTLTFQLAAILSILALLSIVFLNWNRKHVKNTLESKLALAAMEGMSAIIITDKNNKIIKVNSQFSRLSGYQLDEVRGQTPSLFASGKHNAEFYQKMWQDLQTVGVWEGEIVNRRKDGRLLTEILRIQAITDDNHVIQFYVASFVDITERKILENRLREQSEKDALTDIPNRRKFDRIFRGECYEIQRYPKQKHSCFAICDIDHFKAINDTKGHAYGDHVIRSVAQTLKEGLRESDFLARIGGEEFAVILPHTSMGEAQTVLERLRLAIYDKHHKQVTISIGFTNVSAIAEDVYQRADMALYEAKACGRNKVNFLTSQEHVDLV</sequence>
<dbReference type="NCBIfam" id="TIGR00254">
    <property type="entry name" value="GGDEF"/>
    <property type="match status" value="1"/>
</dbReference>
<keyword evidence="13" id="KW-1185">Reference proteome</keyword>
<dbReference type="PROSITE" id="PS50113">
    <property type="entry name" value="PAC"/>
    <property type="match status" value="1"/>
</dbReference>
<evidence type="ECO:0000259" key="11">
    <source>
        <dbReference type="PROSITE" id="PS50887"/>
    </source>
</evidence>
<keyword evidence="8" id="KW-0472">Membrane</keyword>
<dbReference type="SMART" id="SM00267">
    <property type="entry name" value="GGDEF"/>
    <property type="match status" value="1"/>
</dbReference>
<feature type="transmembrane region" description="Helical" evidence="8">
    <location>
        <begin position="16"/>
        <end position="36"/>
    </location>
</feature>
<keyword evidence="7" id="KW-0902">Two-component regulatory system</keyword>
<dbReference type="Proteomes" id="UP001304071">
    <property type="component" value="Chromosome 2"/>
</dbReference>
<feature type="transmembrane region" description="Helical" evidence="8">
    <location>
        <begin position="318"/>
        <end position="339"/>
    </location>
</feature>
<dbReference type="InterPro" id="IPR043128">
    <property type="entry name" value="Rev_trsase/Diguanyl_cyclase"/>
</dbReference>
<name>A0ABZ0QIW3_9VIBR</name>
<dbReference type="InterPro" id="IPR048760">
    <property type="entry name" value="VP0354-like_sensor_dom"/>
</dbReference>
<evidence type="ECO:0000256" key="4">
    <source>
        <dbReference type="ARBA" id="ARBA00022741"/>
    </source>
</evidence>
<dbReference type="InterPro" id="IPR000014">
    <property type="entry name" value="PAS"/>
</dbReference>
<keyword evidence="12" id="KW-0548">Nucleotidyltransferase</keyword>
<keyword evidence="3 12" id="KW-0808">Transferase</keyword>
<dbReference type="Pfam" id="PF00990">
    <property type="entry name" value="GGDEF"/>
    <property type="match status" value="1"/>
</dbReference>
<gene>
    <name evidence="12" type="ORF">R8Z52_22285</name>
</gene>
<dbReference type="PROSITE" id="PS50887">
    <property type="entry name" value="GGDEF"/>
    <property type="match status" value="1"/>
</dbReference>
<keyword evidence="4" id="KW-0547">Nucleotide-binding</keyword>
<dbReference type="PANTHER" id="PTHR46663">
    <property type="entry name" value="DIGUANYLATE CYCLASE DGCT-RELATED"/>
    <property type="match status" value="1"/>
</dbReference>
<dbReference type="Gene3D" id="3.30.450.20">
    <property type="entry name" value="PAS domain"/>
    <property type="match status" value="3"/>
</dbReference>
<evidence type="ECO:0000256" key="6">
    <source>
        <dbReference type="ARBA" id="ARBA00022840"/>
    </source>
</evidence>
<evidence type="ECO:0000259" key="9">
    <source>
        <dbReference type="PROSITE" id="PS50112"/>
    </source>
</evidence>
<feature type="domain" description="GGDEF" evidence="11">
    <location>
        <begin position="507"/>
        <end position="631"/>
    </location>
</feature>
<dbReference type="SUPFAM" id="SSF103190">
    <property type="entry name" value="Sensory domain-like"/>
    <property type="match status" value="2"/>
</dbReference>
<dbReference type="GO" id="GO:0052621">
    <property type="term" value="F:diguanylate cyclase activity"/>
    <property type="evidence" value="ECO:0007669"/>
    <property type="project" value="UniProtKB-EC"/>
</dbReference>
<proteinExistence type="predicted"/>
<evidence type="ECO:0000313" key="13">
    <source>
        <dbReference type="Proteomes" id="UP001304071"/>
    </source>
</evidence>
<dbReference type="Pfam" id="PF13426">
    <property type="entry name" value="PAS_9"/>
    <property type="match status" value="1"/>
</dbReference>
<dbReference type="CDD" id="cd01949">
    <property type="entry name" value="GGDEF"/>
    <property type="match status" value="1"/>
</dbReference>
<evidence type="ECO:0000313" key="12">
    <source>
        <dbReference type="EMBL" id="WPC75652.1"/>
    </source>
</evidence>
<dbReference type="SMART" id="SM00086">
    <property type="entry name" value="PAC"/>
    <property type="match status" value="1"/>
</dbReference>
<dbReference type="InterPro" id="IPR000160">
    <property type="entry name" value="GGDEF_dom"/>
</dbReference>
<feature type="domain" description="PAC" evidence="10">
    <location>
        <begin position="419"/>
        <end position="473"/>
    </location>
</feature>
<dbReference type="EC" id="2.7.7.65" evidence="12"/>
<dbReference type="Pfam" id="PF21623">
    <property type="entry name" value="HK_sensor_dom_bact"/>
    <property type="match status" value="1"/>
</dbReference>
<dbReference type="PROSITE" id="PS50112">
    <property type="entry name" value="PAS"/>
    <property type="match status" value="1"/>
</dbReference>
<dbReference type="Gene3D" id="3.30.70.270">
    <property type="match status" value="1"/>
</dbReference>
<dbReference type="SUPFAM" id="SSF55073">
    <property type="entry name" value="Nucleotide cyclase"/>
    <property type="match status" value="1"/>
</dbReference>
<reference evidence="12 13" key="1">
    <citation type="submission" date="2023-11" db="EMBL/GenBank/DDBJ databases">
        <title>Plant-associative lifestyle of Vibrio porteresiae and its evolutionary dynamics.</title>
        <authorList>
            <person name="Rameshkumar N."/>
            <person name="Kirti K."/>
        </authorList>
    </citation>
    <scope>NUCLEOTIDE SEQUENCE [LARGE SCALE GENOMIC DNA]</scope>
    <source>
        <strain evidence="12 13">MSSRF30</strain>
    </source>
</reference>
<dbReference type="InterPro" id="IPR000700">
    <property type="entry name" value="PAS-assoc_C"/>
</dbReference>
<dbReference type="InterPro" id="IPR029787">
    <property type="entry name" value="Nucleotide_cyclase"/>
</dbReference>
<feature type="domain" description="PAS" evidence="9">
    <location>
        <begin position="361"/>
        <end position="394"/>
    </location>
</feature>
<keyword evidence="2" id="KW-0597">Phosphoprotein</keyword>
<evidence type="ECO:0000256" key="8">
    <source>
        <dbReference type="SAM" id="Phobius"/>
    </source>
</evidence>
<dbReference type="InterPro" id="IPR052163">
    <property type="entry name" value="DGC-Regulatory_Protein"/>
</dbReference>
<organism evidence="12 13">
    <name type="scientific">Vibrio porteresiae DSM 19223</name>
    <dbReference type="NCBI Taxonomy" id="1123496"/>
    <lineage>
        <taxon>Bacteria</taxon>
        <taxon>Pseudomonadati</taxon>
        <taxon>Pseudomonadota</taxon>
        <taxon>Gammaproteobacteria</taxon>
        <taxon>Vibrionales</taxon>
        <taxon>Vibrionaceae</taxon>
        <taxon>Vibrio</taxon>
    </lineage>
</organism>
<evidence type="ECO:0000256" key="1">
    <source>
        <dbReference type="ARBA" id="ARBA00004533"/>
    </source>
</evidence>
<dbReference type="EMBL" id="CP138204">
    <property type="protein sequence ID" value="WPC75652.1"/>
    <property type="molecule type" value="Genomic_DNA"/>
</dbReference>
<evidence type="ECO:0000256" key="3">
    <source>
        <dbReference type="ARBA" id="ARBA00022679"/>
    </source>
</evidence>
<dbReference type="SUPFAM" id="SSF55785">
    <property type="entry name" value="PYP-like sensor domain (PAS domain)"/>
    <property type="match status" value="1"/>
</dbReference>
<dbReference type="CDD" id="cd00130">
    <property type="entry name" value="PAS"/>
    <property type="match status" value="1"/>
</dbReference>